<feature type="domain" description="ABC transporter" evidence="10">
    <location>
        <begin position="266"/>
        <end position="510"/>
    </location>
</feature>
<dbReference type="Gene3D" id="3.40.50.300">
    <property type="entry name" value="P-loop containing nucleotide triphosphate hydrolases"/>
    <property type="match status" value="2"/>
</dbReference>
<evidence type="ECO:0000256" key="1">
    <source>
        <dbReference type="ARBA" id="ARBA00004202"/>
    </source>
</evidence>
<feature type="domain" description="ABC transporter" evidence="10">
    <location>
        <begin position="18"/>
        <end position="255"/>
    </location>
</feature>
<organism evidence="11 12">
    <name type="scientific">Lichenicola cladoniae</name>
    <dbReference type="NCBI Taxonomy" id="1484109"/>
    <lineage>
        <taxon>Bacteria</taxon>
        <taxon>Pseudomonadati</taxon>
        <taxon>Pseudomonadota</taxon>
        <taxon>Alphaproteobacteria</taxon>
        <taxon>Acetobacterales</taxon>
        <taxon>Acetobacteraceae</taxon>
        <taxon>Lichenicola</taxon>
    </lineage>
</organism>
<dbReference type="EMBL" id="CP053710">
    <property type="protein sequence ID" value="QKE93340.1"/>
    <property type="molecule type" value="Genomic_DNA"/>
</dbReference>
<dbReference type="InterPro" id="IPR050107">
    <property type="entry name" value="ABC_carbohydrate_import_ATPase"/>
</dbReference>
<dbReference type="FunFam" id="3.40.50.300:FF:000127">
    <property type="entry name" value="Ribose import ATP-binding protein RbsA"/>
    <property type="match status" value="1"/>
</dbReference>
<evidence type="ECO:0000256" key="8">
    <source>
        <dbReference type="ARBA" id="ARBA00022967"/>
    </source>
</evidence>
<dbReference type="Pfam" id="PF00005">
    <property type="entry name" value="ABC_tran"/>
    <property type="match status" value="2"/>
</dbReference>
<evidence type="ECO:0000256" key="4">
    <source>
        <dbReference type="ARBA" id="ARBA00022597"/>
    </source>
</evidence>
<reference evidence="11 12" key="1">
    <citation type="journal article" date="2014" name="World J. Microbiol. Biotechnol.">
        <title>Biodiversity and physiological characteristics of Antarctic and Arctic lichens-associated bacteria.</title>
        <authorList>
            <person name="Lee Y.M."/>
            <person name="Kim E.H."/>
            <person name="Lee H.K."/>
            <person name="Hong S.G."/>
        </authorList>
    </citation>
    <scope>NUCLEOTIDE SEQUENCE [LARGE SCALE GENOMIC DNA]</scope>
    <source>
        <strain evidence="11 12">PAMC 26569</strain>
        <plasmid evidence="11">unnamed2</plasmid>
    </source>
</reference>
<dbReference type="PROSITE" id="PS50893">
    <property type="entry name" value="ABC_TRANSPORTER_2"/>
    <property type="match status" value="2"/>
</dbReference>
<dbReference type="InterPro" id="IPR017871">
    <property type="entry name" value="ABC_transporter-like_CS"/>
</dbReference>
<dbReference type="SUPFAM" id="SSF52540">
    <property type="entry name" value="P-loop containing nucleoside triphosphate hydrolases"/>
    <property type="match status" value="2"/>
</dbReference>
<dbReference type="KEGG" id="lck:HN018_24360"/>
<evidence type="ECO:0000256" key="3">
    <source>
        <dbReference type="ARBA" id="ARBA00022475"/>
    </source>
</evidence>
<gene>
    <name evidence="11" type="ORF">HN018_24360</name>
</gene>
<evidence type="ECO:0000256" key="5">
    <source>
        <dbReference type="ARBA" id="ARBA00022737"/>
    </source>
</evidence>
<keyword evidence="2" id="KW-0813">Transport</keyword>
<comment type="subcellular location">
    <subcellularLocation>
        <location evidence="1">Cell membrane</location>
        <topology evidence="1">Peripheral membrane protein</topology>
    </subcellularLocation>
</comment>
<sequence length="525" mass="56156">MPVNSARIGHAATDAPELRSVDVEMTGISKLFGGIRALDDVSFRVRPGEVHALLGENGAGKSTLMKILAGAHQATTGEIRIGGERVTIASPHVSRALGIGIIYQELALAPDLTVAENIFLGALPRLVNARALRARARALLDDLGFAIDPGAIVGDLPLAFQQAVEIAKAMSRQVRILILDEPTAVLAPPEVERLLDVVKGLSRRGVSVVYISHRLDEIFRISDQITVLKDGRTVGTYPIADMDEHRLISLMVGREASQLFPKVARSKGEELLRVERLYASGLVRDVSFTLHAGEVLGVAGLIGSGRTELARAIFGADRLESGSVSVAGRKVTIRSPRQGVAAGIGLVPEDRKGQGLVLALPIRQNVTFTMLPRFTNRLGMLRRGAERTAVDDIARRTTIRARNLDMPVSSLSGGNQQKVVLAKWLDAGCRIVILDEPTRGVDVGARAEIYQLIETMASSGLGVILISSDLLEVIGASDRLLVMSGGRISGALSREDYSEAKIMQLALRSAAHVGADHAESVPREA</sequence>
<dbReference type="AlphaFoldDB" id="A0A6M8HYC2"/>
<keyword evidence="9" id="KW-0472">Membrane</keyword>
<dbReference type="PANTHER" id="PTHR43790:SF9">
    <property type="entry name" value="GALACTOFURANOSE TRANSPORTER ATP-BINDING PROTEIN YTFR"/>
    <property type="match status" value="1"/>
</dbReference>
<dbReference type="InterPro" id="IPR003593">
    <property type="entry name" value="AAA+_ATPase"/>
</dbReference>
<dbReference type="InterPro" id="IPR027417">
    <property type="entry name" value="P-loop_NTPase"/>
</dbReference>
<keyword evidence="12" id="KW-1185">Reference proteome</keyword>
<evidence type="ECO:0000313" key="12">
    <source>
        <dbReference type="Proteomes" id="UP000500767"/>
    </source>
</evidence>
<dbReference type="PROSITE" id="PS00211">
    <property type="entry name" value="ABC_TRANSPORTER_1"/>
    <property type="match status" value="1"/>
</dbReference>
<dbReference type="Proteomes" id="UP000500767">
    <property type="component" value="Plasmid unnamed2"/>
</dbReference>
<keyword evidence="6" id="KW-0547">Nucleotide-binding</keyword>
<dbReference type="PANTHER" id="PTHR43790">
    <property type="entry name" value="CARBOHYDRATE TRANSPORT ATP-BINDING PROTEIN MG119-RELATED"/>
    <property type="match status" value="1"/>
</dbReference>
<evidence type="ECO:0000313" key="11">
    <source>
        <dbReference type="EMBL" id="QKE93340.1"/>
    </source>
</evidence>
<evidence type="ECO:0000256" key="7">
    <source>
        <dbReference type="ARBA" id="ARBA00022840"/>
    </source>
</evidence>
<evidence type="ECO:0000256" key="9">
    <source>
        <dbReference type="ARBA" id="ARBA00023136"/>
    </source>
</evidence>
<dbReference type="CDD" id="cd03215">
    <property type="entry name" value="ABC_Carb_Monos_II"/>
    <property type="match status" value="1"/>
</dbReference>
<dbReference type="GO" id="GO:0005524">
    <property type="term" value="F:ATP binding"/>
    <property type="evidence" value="ECO:0007669"/>
    <property type="project" value="UniProtKB-KW"/>
</dbReference>
<evidence type="ECO:0000256" key="6">
    <source>
        <dbReference type="ARBA" id="ARBA00022741"/>
    </source>
</evidence>
<dbReference type="InterPro" id="IPR003439">
    <property type="entry name" value="ABC_transporter-like_ATP-bd"/>
</dbReference>
<keyword evidence="4" id="KW-0762">Sugar transport</keyword>
<keyword evidence="3" id="KW-1003">Cell membrane</keyword>
<keyword evidence="7 11" id="KW-0067">ATP-binding</keyword>
<keyword evidence="5" id="KW-0677">Repeat</keyword>
<dbReference type="GO" id="GO:0005886">
    <property type="term" value="C:plasma membrane"/>
    <property type="evidence" value="ECO:0007669"/>
    <property type="project" value="UniProtKB-SubCell"/>
</dbReference>
<keyword evidence="11" id="KW-0614">Plasmid</keyword>
<dbReference type="GO" id="GO:0016887">
    <property type="term" value="F:ATP hydrolysis activity"/>
    <property type="evidence" value="ECO:0007669"/>
    <property type="project" value="InterPro"/>
</dbReference>
<proteinExistence type="predicted"/>
<name>A0A6M8HYC2_9PROT</name>
<evidence type="ECO:0000259" key="10">
    <source>
        <dbReference type="PROSITE" id="PS50893"/>
    </source>
</evidence>
<protein>
    <submittedName>
        <fullName evidence="11">Sugar ABC transporter ATP-binding protein</fullName>
    </submittedName>
</protein>
<keyword evidence="8" id="KW-1278">Translocase</keyword>
<dbReference type="CDD" id="cd03216">
    <property type="entry name" value="ABC_Carb_Monos_I"/>
    <property type="match status" value="1"/>
</dbReference>
<accession>A0A6M8HYC2</accession>
<geneLocation type="plasmid" evidence="11 12">
    <name>unnamed2</name>
</geneLocation>
<dbReference type="SMART" id="SM00382">
    <property type="entry name" value="AAA"/>
    <property type="match status" value="2"/>
</dbReference>
<evidence type="ECO:0000256" key="2">
    <source>
        <dbReference type="ARBA" id="ARBA00022448"/>
    </source>
</evidence>